<dbReference type="SUPFAM" id="SSF56349">
    <property type="entry name" value="DNA breaking-rejoining enzymes"/>
    <property type="match status" value="1"/>
</dbReference>
<dbReference type="EMBL" id="QUBQ01000001">
    <property type="protein sequence ID" value="REK76313.1"/>
    <property type="molecule type" value="Genomic_DNA"/>
</dbReference>
<evidence type="ECO:0000313" key="4">
    <source>
        <dbReference type="Proteomes" id="UP000261905"/>
    </source>
</evidence>
<feature type="domain" description="MrpR C-terminal catalytic" evidence="2">
    <location>
        <begin position="117"/>
        <end position="314"/>
    </location>
</feature>
<reference evidence="3 4" key="1">
    <citation type="submission" date="2018-08" db="EMBL/GenBank/DDBJ databases">
        <title>Paenibacillus sp. M4BSY-1, whole genome shotgun sequence.</title>
        <authorList>
            <person name="Tuo L."/>
        </authorList>
    </citation>
    <scope>NUCLEOTIDE SEQUENCE [LARGE SCALE GENOMIC DNA]</scope>
    <source>
        <strain evidence="3 4">M4BSY-1</strain>
    </source>
</reference>
<organism evidence="3 4">
    <name type="scientific">Paenibacillus paeoniae</name>
    <dbReference type="NCBI Taxonomy" id="2292705"/>
    <lineage>
        <taxon>Bacteria</taxon>
        <taxon>Bacillati</taxon>
        <taxon>Bacillota</taxon>
        <taxon>Bacilli</taxon>
        <taxon>Bacillales</taxon>
        <taxon>Paenibacillaceae</taxon>
        <taxon>Paenibacillus</taxon>
    </lineage>
</organism>
<dbReference type="OrthoDB" id="2086953at2"/>
<dbReference type="AlphaFoldDB" id="A0A371PJJ6"/>
<keyword evidence="4" id="KW-1185">Reference proteome</keyword>
<evidence type="ECO:0000259" key="1">
    <source>
        <dbReference type="Pfam" id="PF22822"/>
    </source>
</evidence>
<name>A0A371PJJ6_9BACL</name>
<proteinExistence type="predicted"/>
<gene>
    <name evidence="3" type="ORF">DX130_04505</name>
</gene>
<dbReference type="Proteomes" id="UP000261905">
    <property type="component" value="Unassembled WGS sequence"/>
</dbReference>
<dbReference type="InterPro" id="IPR055009">
    <property type="entry name" value="MrpR_N_CB"/>
</dbReference>
<accession>A0A371PJJ6</accession>
<dbReference type="GO" id="GO:0003677">
    <property type="term" value="F:DNA binding"/>
    <property type="evidence" value="ECO:0007669"/>
    <property type="project" value="InterPro"/>
</dbReference>
<sequence length="321" mass="37198">MSNIVYEDKMYNAETKREYISIHKKGTQKNLERIFKITQVFESDMNKELYSFTREELRKLFFTFMASTPSASKSSVQYVSGYIDWAIDEGYFEGVNPLETVDVRWKEQFVVKPEKNYWTDVEMKEMVKGIVSAQVAVVFYAPFIGIKGTENSEIVNLKKTDIDADALTARLIDQDKSIRMIGVDHDFIRLCQQAVKEEEFIKSNGNPEKGIKSETAQLISNEFIVRSVDIGVKNTQEADGMVVYRRYSTVAEYFDEPKLNPTSVMYSGMLAKAKQLLLDGKLNKEGYKEIAEQFNFNEITLRRYKDDFLNERTIKELYDIS</sequence>
<feature type="domain" description="MrpR N-terminal core-binding" evidence="1">
    <location>
        <begin position="10"/>
        <end position="87"/>
    </location>
</feature>
<dbReference type="Pfam" id="PF22823">
    <property type="entry name" value="MrpR_C_cat"/>
    <property type="match status" value="1"/>
</dbReference>
<dbReference type="InterPro" id="IPR055008">
    <property type="entry name" value="MrpR_C_cat"/>
</dbReference>
<dbReference type="Pfam" id="PF22822">
    <property type="entry name" value="MrpR_N_CB"/>
    <property type="match status" value="1"/>
</dbReference>
<dbReference type="InterPro" id="IPR011010">
    <property type="entry name" value="DNA_brk_join_enz"/>
</dbReference>
<evidence type="ECO:0000313" key="3">
    <source>
        <dbReference type="EMBL" id="REK76313.1"/>
    </source>
</evidence>
<dbReference type="RefSeq" id="WP_116043178.1">
    <property type="nucleotide sequence ID" value="NZ_QUBQ01000001.1"/>
</dbReference>
<comment type="caution">
    <text evidence="3">The sequence shown here is derived from an EMBL/GenBank/DDBJ whole genome shotgun (WGS) entry which is preliminary data.</text>
</comment>
<evidence type="ECO:0000259" key="2">
    <source>
        <dbReference type="Pfam" id="PF22823"/>
    </source>
</evidence>
<protein>
    <submittedName>
        <fullName evidence="3">Integrase</fullName>
    </submittedName>
</protein>